<keyword evidence="4" id="KW-0503">Monooxygenase</keyword>
<dbReference type="Pfam" id="PF03060">
    <property type="entry name" value="NMO"/>
    <property type="match status" value="2"/>
</dbReference>
<keyword evidence="5" id="KW-1185">Reference proteome</keyword>
<keyword evidence="2" id="KW-0288">FMN</keyword>
<proteinExistence type="predicted"/>
<evidence type="ECO:0000256" key="2">
    <source>
        <dbReference type="ARBA" id="ARBA00022643"/>
    </source>
</evidence>
<keyword evidence="1" id="KW-0285">Flavoprotein</keyword>
<dbReference type="InterPro" id="IPR013785">
    <property type="entry name" value="Aldolase_TIM"/>
</dbReference>
<name>A0A5D3KN09_9BRAD</name>
<dbReference type="PANTHER" id="PTHR32332">
    <property type="entry name" value="2-NITROPROPANE DIOXYGENASE"/>
    <property type="match status" value="1"/>
</dbReference>
<evidence type="ECO:0000256" key="1">
    <source>
        <dbReference type="ARBA" id="ARBA00022630"/>
    </source>
</evidence>
<comment type="caution">
    <text evidence="4">The sequence shown here is derived from an EMBL/GenBank/DDBJ whole genome shotgun (WGS) entry which is preliminary data.</text>
</comment>
<dbReference type="GO" id="GO:0018580">
    <property type="term" value="F:nitronate monooxygenase activity"/>
    <property type="evidence" value="ECO:0007669"/>
    <property type="project" value="InterPro"/>
</dbReference>
<dbReference type="EMBL" id="VSSS01000023">
    <property type="protein sequence ID" value="TYL95938.1"/>
    <property type="molecule type" value="Genomic_DNA"/>
</dbReference>
<dbReference type="RefSeq" id="WP_148772690.1">
    <property type="nucleotide sequence ID" value="NZ_VSSS01000023.1"/>
</dbReference>
<dbReference type="SUPFAM" id="SSF51412">
    <property type="entry name" value="Inosine monophosphate dehydrogenase (IMPDH)"/>
    <property type="match status" value="1"/>
</dbReference>
<evidence type="ECO:0000256" key="3">
    <source>
        <dbReference type="ARBA" id="ARBA00023002"/>
    </source>
</evidence>
<organism evidence="4 5">
    <name type="scientific">Bradyrhizobium rifense</name>
    <dbReference type="NCBI Taxonomy" id="515499"/>
    <lineage>
        <taxon>Bacteria</taxon>
        <taxon>Pseudomonadati</taxon>
        <taxon>Pseudomonadota</taxon>
        <taxon>Alphaproteobacteria</taxon>
        <taxon>Hyphomicrobiales</taxon>
        <taxon>Nitrobacteraceae</taxon>
        <taxon>Bradyrhizobium</taxon>
    </lineage>
</organism>
<dbReference type="InterPro" id="IPR004136">
    <property type="entry name" value="NMO"/>
</dbReference>
<dbReference type="Proteomes" id="UP000324758">
    <property type="component" value="Unassembled WGS sequence"/>
</dbReference>
<dbReference type="Gene3D" id="3.20.20.70">
    <property type="entry name" value="Aldolase class I"/>
    <property type="match status" value="1"/>
</dbReference>
<dbReference type="CDD" id="cd04730">
    <property type="entry name" value="NPD_like"/>
    <property type="match status" value="1"/>
</dbReference>
<accession>A0A5D3KN09</accession>
<reference evidence="4 5" key="1">
    <citation type="submission" date="2019-08" db="EMBL/GenBank/DDBJ databases">
        <title>Bradyrhizobium hipponensis sp. nov., a rhizobium isolated from a Lupinus angustifolius root nodule in Tunisia.</title>
        <authorList>
            <person name="Off K."/>
            <person name="Rejili M."/>
            <person name="Mars M."/>
            <person name="Brachmann A."/>
            <person name="Marin M."/>
        </authorList>
    </citation>
    <scope>NUCLEOTIDE SEQUENCE [LARGE SCALE GENOMIC DNA]</scope>
    <source>
        <strain evidence="4 5">CTAW71</strain>
    </source>
</reference>
<dbReference type="AlphaFoldDB" id="A0A5D3KN09"/>
<evidence type="ECO:0000313" key="5">
    <source>
        <dbReference type="Proteomes" id="UP000324758"/>
    </source>
</evidence>
<protein>
    <submittedName>
        <fullName evidence="4">Nitronate monooxygenase</fullName>
    </submittedName>
</protein>
<evidence type="ECO:0000313" key="4">
    <source>
        <dbReference type="EMBL" id="TYL95938.1"/>
    </source>
</evidence>
<sequence>MTQTSGEDVMLRTPLCDVLGIDVPIILAAMGGTASSAEFAAAASNEGALGSIGSLFRTSAAIKRDVDMVKELTNRNFAVNHIPPTLDAEAFRHTLAARPAVISFALGDPGDLVRQAHDVGSKVMIQITTVAQAIEAAERGADVIIAQGGEAGGYGGIVSTMALVPQVVDVVSPIPVVAAGGIFDGRGIAAAFMLGAVGVNMGTRFLASKEAPIEDAWKAAIASAQSEDAVKVEVLNDIQPLPGTAGYGTVLRSLRTPFMDEWGTKREEARRDGERLWTEIQARARVGRRHETLLTAGQTSGGITEILSVAEIIRQLTAEAEKVLSRGPSLASR</sequence>
<dbReference type="OrthoDB" id="9778912at2"/>
<keyword evidence="3" id="KW-0560">Oxidoreductase</keyword>
<gene>
    <name evidence="4" type="ORF">FXB40_13565</name>
</gene>